<dbReference type="EMBL" id="JROU02002101">
    <property type="protein sequence ID" value="OEH74186.1"/>
    <property type="molecule type" value="Genomic_DNA"/>
</dbReference>
<evidence type="ECO:0000256" key="1">
    <source>
        <dbReference type="SAM" id="Coils"/>
    </source>
</evidence>
<dbReference type="VEuPathDB" id="ToxoDB:cyc_04399"/>
<feature type="compositionally biased region" description="Low complexity" evidence="2">
    <location>
        <begin position="509"/>
        <end position="529"/>
    </location>
</feature>
<dbReference type="PANTHER" id="PTHR42180">
    <property type="entry name" value="HOMOLOGY DOMAIN-CONTAINING PROTEIN,PUTATIVE-RELATED"/>
    <property type="match status" value="1"/>
</dbReference>
<organism evidence="3 4">
    <name type="scientific">Cyclospora cayetanensis</name>
    <dbReference type="NCBI Taxonomy" id="88456"/>
    <lineage>
        <taxon>Eukaryota</taxon>
        <taxon>Sar</taxon>
        <taxon>Alveolata</taxon>
        <taxon>Apicomplexa</taxon>
        <taxon>Conoidasida</taxon>
        <taxon>Coccidia</taxon>
        <taxon>Eucoccidiorida</taxon>
        <taxon>Eimeriorina</taxon>
        <taxon>Eimeriidae</taxon>
        <taxon>Cyclospora</taxon>
    </lineage>
</organism>
<dbReference type="Proteomes" id="UP000095192">
    <property type="component" value="Unassembled WGS sequence"/>
</dbReference>
<gene>
    <name evidence="3" type="ORF">cyc_04399</name>
</gene>
<evidence type="ECO:0000256" key="2">
    <source>
        <dbReference type="SAM" id="MobiDB-lite"/>
    </source>
</evidence>
<feature type="compositionally biased region" description="Polar residues" evidence="2">
    <location>
        <begin position="1544"/>
        <end position="1557"/>
    </location>
</feature>
<feature type="region of interest" description="Disordered" evidence="2">
    <location>
        <begin position="239"/>
        <end position="259"/>
    </location>
</feature>
<dbReference type="VEuPathDB" id="ToxoDB:LOC34620937"/>
<feature type="compositionally biased region" description="Basic and acidic residues" evidence="2">
    <location>
        <begin position="487"/>
        <end position="498"/>
    </location>
</feature>
<feature type="region of interest" description="Disordered" evidence="2">
    <location>
        <begin position="1544"/>
        <end position="1602"/>
    </location>
</feature>
<feature type="region of interest" description="Disordered" evidence="2">
    <location>
        <begin position="733"/>
        <end position="754"/>
    </location>
</feature>
<dbReference type="PANTHER" id="PTHR42180:SF4">
    <property type="entry name" value="CALPONIN-HOMOLOGY (CH) DOMAIN-CONTAINING PROTEIN"/>
    <property type="match status" value="1"/>
</dbReference>
<sequence>MPVSASAGASAPLYSPLSRSRGCLKALGSVATPHATPPSPVVPEPPVIGKCELLAWVNQVLADTGESVEFSSLRFGDVLLRLFSLIWPAVLLRVEQEAKLHPKTAADVSTNWELIEWALQCVGVPSHFVNRQLIAEEDFGACYEALVFLYFLFSLATHHECEFVLAHPVANALTEFMSSEAPLACLVAGGAVHVPKPIKEKILTPKNTPRLTERQEELLKGTSEIQLGAVAATAEGAAFGVSGTTPPSPLPADPPEQPHLQLQRPLERQDSALQASPSPCVMPPARAAGRAFTLTPPPAAGVSQSPPRVVGGAFASDGTFCSGSAGETSTRPLTAERRDVRVQTEAVFPLDIQQQHPPLPMASLHALVEWSGEGQKLKGEQLLEMLQYQCELLQQQLQQAVEEADTARRQHAQALQDGKEAADLRLNRERETYRSQLLDLQTKHAAALQAMRYQHDMKIRQIEDDVTIDIEVLTSRSSLTGPRPSTRAKEELQKKQRQEAASGYPVSTSSEAQPHSQQSASASASQEAAMAKVQKLEELMTERLRARDLAANETKMLLQDTLQQVADYKQESDARWNQWRRCEAIRQSILQFATHAEGLPPMPKRLGQAGTPPQGDALAPSRHVINMQVQQIVEQSGISVPQVSPLEQKLLTALAELLYMQHAQQSRHRQRELELTRLLHQCQQGRKGTSGACAGKATLAEMGKEVLLEEQVRRLESQNQRLLRTSEYLRLKVEHPEGGSSGKPSTASETEGAEVLQLTRGSSEAGVASGMLMLREDDATIERDAELLHVLKGLHRHHHDSRFTDAAEAELQTGSLRNVEEAADICISYQTKKRLVQLFWMFLGDFYRFRARLEEGDRQVRLMQHLVHEGTQAKLALEQEAARIMTEKVSCYEQKLQKERTHYQRTLGRTLVKLLAAQEHLDILTQSKKKLEEDHEALLQVLHQADHKRFNVMLNKLHSVEMTNRILQKREHFWNQLAKALSSQLRSPSESSQRAIQDLWSQLMGSKVLLNSDSLQLSADSTAPQQVQEDLVKLSKETGARPSTLRLLKAHLLKANEAGSEGDGMPKDWLALLKAMIQEAMALFRKHRALRDKEVDELKKEREIHMEQSKKVGSDDCGPLLLPYRFVRMRMELMLQLSDQETLCASLREQKTFFQKQHQLVLAALERLQRDKAQLEQQEKAAQDALRAETAMLRAGQKETHQVLKTVATHATDIPFIVSLCKNFLAQAAVASLQEGAAHPAFTETSREEIAPESDTSNAEGTANVTCAARQHLEEGHLERGDYEMTALVLPLAPRPPSPRTPPPVSVAAQAPLQPLKQHEVDDSEAGDIWKTPALLRKDSWRNGFQVDTRASTNDAAECEVPPSSRCGNGVRQGPLGSLPSRSVKGNAASSDRSERSLAGEKETARVFASFSESRGSGCSNNSNARRAAKPPEDDSDDMCGLEDIHRIPSTTLPTPRSPPKASLAPLLSPSRLVQALRMQAQVPKSTGEGSQEAERLTGSSCAAFMSAEESSLVPSEASAIQQPSACAGLHSQAALAVSTTNTIACQPPSAKSTSSPEADDRGRAQRQLTDARESEAESLKTQDGFFNLDSKQDGRRTRHSRAAAEQAWEAFVGEYGLPRRNKVHSPTSATHSRRLHSWRSAYTPSSKGGESSLLERSSAVHQIQGRQRGIECERMTLGGREAMEDGEEEEHDGHFGVLTRESTDCSVLQDVLNIERGLLDEEIDGGGPLFKESAQKGLPFGNEKRAALLSDDPAQLGVSTSAFLRRLGSQLETRMQARVSCNRKTSHLN</sequence>
<feature type="compositionally biased region" description="Basic and acidic residues" evidence="2">
    <location>
        <begin position="1392"/>
        <end position="1405"/>
    </location>
</feature>
<name>A0A1D3CSM0_9EIME</name>
<feature type="compositionally biased region" description="Polar residues" evidence="2">
    <location>
        <begin position="1411"/>
        <end position="1425"/>
    </location>
</feature>
<dbReference type="InParanoid" id="A0A1D3CSM0"/>
<feature type="region of interest" description="Disordered" evidence="2">
    <location>
        <begin position="477"/>
        <end position="529"/>
    </location>
</feature>
<dbReference type="SUPFAM" id="SSF47576">
    <property type="entry name" value="Calponin-homology domain, CH-domain"/>
    <property type="match status" value="1"/>
</dbReference>
<comment type="caution">
    <text evidence="3">The sequence shown here is derived from an EMBL/GenBank/DDBJ whole genome shotgun (WGS) entry which is preliminary data.</text>
</comment>
<feature type="compositionally biased region" description="Basic and acidic residues" evidence="2">
    <location>
        <begin position="1559"/>
        <end position="1581"/>
    </location>
</feature>
<feature type="coiled-coil region" evidence="1">
    <location>
        <begin position="914"/>
        <end position="948"/>
    </location>
</feature>
<feature type="coiled-coil region" evidence="1">
    <location>
        <begin position="1158"/>
        <end position="1192"/>
    </location>
</feature>
<evidence type="ECO:0000313" key="4">
    <source>
        <dbReference type="Proteomes" id="UP000095192"/>
    </source>
</evidence>
<feature type="compositionally biased region" description="Polar residues" evidence="2">
    <location>
        <begin position="1641"/>
        <end position="1650"/>
    </location>
</feature>
<feature type="region of interest" description="Disordered" evidence="2">
    <location>
        <begin position="1352"/>
        <end position="1442"/>
    </location>
</feature>
<evidence type="ECO:0000313" key="3">
    <source>
        <dbReference type="EMBL" id="OEH74186.1"/>
    </source>
</evidence>
<keyword evidence="1" id="KW-0175">Coiled coil</keyword>
<feature type="compositionally biased region" description="Pro residues" evidence="2">
    <location>
        <begin position="246"/>
        <end position="257"/>
    </location>
</feature>
<feature type="region of interest" description="Disordered" evidence="2">
    <location>
        <begin position="1620"/>
        <end position="1668"/>
    </location>
</feature>
<accession>A0A1D3CSM0</accession>
<protein>
    <recommendedName>
        <fullName evidence="5">Calponin-homology (CH) domain-containing protein</fullName>
    </recommendedName>
</protein>
<reference evidence="3 4" key="1">
    <citation type="journal article" date="2016" name="BMC Genomics">
        <title>Comparative genomics reveals Cyclospora cayetanensis possesses coccidia-like metabolism and invasion components but unique surface antigens.</title>
        <authorList>
            <person name="Liu S."/>
            <person name="Wang L."/>
            <person name="Zheng H."/>
            <person name="Xu Z."/>
            <person name="Roellig D.M."/>
            <person name="Li N."/>
            <person name="Frace M.A."/>
            <person name="Tang K."/>
            <person name="Arrowood M.J."/>
            <person name="Moss D.M."/>
            <person name="Zhang L."/>
            <person name="Feng Y."/>
            <person name="Xiao L."/>
        </authorList>
    </citation>
    <scope>NUCLEOTIDE SEQUENCE [LARGE SCALE GENOMIC DNA]</scope>
    <source>
        <strain evidence="3 4">CHN_HEN01</strain>
    </source>
</reference>
<feature type="coiled-coil region" evidence="1">
    <location>
        <begin position="383"/>
        <end position="417"/>
    </location>
</feature>
<dbReference type="InterPro" id="IPR036872">
    <property type="entry name" value="CH_dom_sf"/>
</dbReference>
<keyword evidence="4" id="KW-1185">Reference proteome</keyword>
<proteinExistence type="predicted"/>
<evidence type="ECO:0008006" key="5">
    <source>
        <dbReference type="Google" id="ProtNLM"/>
    </source>
</evidence>